<dbReference type="Proteomes" id="UP001519654">
    <property type="component" value="Unassembled WGS sequence"/>
</dbReference>
<name>A0ABS5YV37_9ACTN</name>
<evidence type="ECO:0000313" key="1">
    <source>
        <dbReference type="EMBL" id="MBU2666544.1"/>
    </source>
</evidence>
<dbReference type="RefSeq" id="WP_215790189.1">
    <property type="nucleotide sequence ID" value="NZ_JAHKKG010000007.1"/>
</dbReference>
<dbReference type="EMBL" id="JAHKKG010000007">
    <property type="protein sequence ID" value="MBU2666544.1"/>
    <property type="molecule type" value="Genomic_DNA"/>
</dbReference>
<reference evidence="1 2" key="1">
    <citation type="submission" date="2021-06" db="EMBL/GenBank/DDBJ databases">
        <title>Actinoplanes lichenicola sp. nov., and Actinoplanes ovalisporus sp. nov., isolated from lichen in Thailand.</title>
        <authorList>
            <person name="Saeng-In P."/>
            <person name="Kanchanasin P."/>
            <person name="Yuki M."/>
            <person name="Kudo T."/>
            <person name="Ohkuma M."/>
            <person name="Phongsopitanun W."/>
            <person name="Tanasupawat S."/>
        </authorList>
    </citation>
    <scope>NUCLEOTIDE SEQUENCE [LARGE SCALE GENOMIC DNA]</scope>
    <source>
        <strain evidence="1 2">NBRC 110975</strain>
    </source>
</reference>
<protein>
    <submittedName>
        <fullName evidence="1">Uncharacterized protein</fullName>
    </submittedName>
</protein>
<sequence>MTIGLRLTWRTMSGAFLVRGGRRLGRRARQADLVAGTERGVGRVPPAAMVDMAFTWSAMSEP</sequence>
<keyword evidence="2" id="KW-1185">Reference proteome</keyword>
<gene>
    <name evidence="1" type="ORF">KOI35_23840</name>
</gene>
<proteinExistence type="predicted"/>
<comment type="caution">
    <text evidence="1">The sequence shown here is derived from an EMBL/GenBank/DDBJ whole genome shotgun (WGS) entry which is preliminary data.</text>
</comment>
<organism evidence="1 2">
    <name type="scientific">Paractinoplanes bogorensis</name>
    <dbReference type="NCBI Taxonomy" id="1610840"/>
    <lineage>
        <taxon>Bacteria</taxon>
        <taxon>Bacillati</taxon>
        <taxon>Actinomycetota</taxon>
        <taxon>Actinomycetes</taxon>
        <taxon>Micromonosporales</taxon>
        <taxon>Micromonosporaceae</taxon>
        <taxon>Paractinoplanes</taxon>
    </lineage>
</organism>
<evidence type="ECO:0000313" key="2">
    <source>
        <dbReference type="Proteomes" id="UP001519654"/>
    </source>
</evidence>
<accession>A0ABS5YV37</accession>